<dbReference type="Gene3D" id="1.20.1050.10">
    <property type="match status" value="1"/>
</dbReference>
<reference evidence="11 12" key="1">
    <citation type="journal article" date="2018" name="Mol. Biol. Evol.">
        <title>Analysis of the draft genome of the red seaweed Gracilariopsis chorda provides insights into genome size evolution in Rhodophyta.</title>
        <authorList>
            <person name="Lee J."/>
            <person name="Yang E.C."/>
            <person name="Graf L."/>
            <person name="Yang J.H."/>
            <person name="Qiu H."/>
            <person name="Zel Zion U."/>
            <person name="Chan C.X."/>
            <person name="Stephens T.G."/>
            <person name="Weber A.P.M."/>
            <person name="Boo G.H."/>
            <person name="Boo S.M."/>
            <person name="Kim K.M."/>
            <person name="Shin Y."/>
            <person name="Jung M."/>
            <person name="Lee S.J."/>
            <person name="Yim H.S."/>
            <person name="Lee J.H."/>
            <person name="Bhattacharya D."/>
            <person name="Yoon H.S."/>
        </authorList>
    </citation>
    <scope>NUCLEOTIDE SEQUENCE [LARGE SCALE GENOMIC DNA]</scope>
    <source>
        <strain evidence="11 12">SKKU-2015</strain>
        <tissue evidence="11">Whole body</tissue>
    </source>
</reference>
<dbReference type="OrthoDB" id="198787at2759"/>
<feature type="region of interest" description="Disordered" evidence="8">
    <location>
        <begin position="1"/>
        <end position="26"/>
    </location>
</feature>
<proteinExistence type="inferred from homology"/>
<dbReference type="InterPro" id="IPR033468">
    <property type="entry name" value="Metaxin_GST"/>
</dbReference>
<evidence type="ECO:0000256" key="8">
    <source>
        <dbReference type="SAM" id="MobiDB-lite"/>
    </source>
</evidence>
<keyword evidence="6" id="KW-0496">Mitochondrion</keyword>
<gene>
    <name evidence="11" type="ORF">BWQ96_05456</name>
</gene>
<evidence type="ECO:0000256" key="1">
    <source>
        <dbReference type="ARBA" id="ARBA00004294"/>
    </source>
</evidence>
<dbReference type="GO" id="GO:0006626">
    <property type="term" value="P:protein targeting to mitochondrion"/>
    <property type="evidence" value="ECO:0007669"/>
    <property type="project" value="TreeGrafter"/>
</dbReference>
<dbReference type="Pfam" id="PF10568">
    <property type="entry name" value="Tom37"/>
    <property type="match status" value="1"/>
</dbReference>
<keyword evidence="12" id="KW-1185">Reference proteome</keyword>
<dbReference type="STRING" id="448386.A0A2V3IRN6"/>
<comment type="caution">
    <text evidence="11">The sequence shown here is derived from an EMBL/GenBank/DDBJ whole genome shotgun (WGS) entry which is preliminary data.</text>
</comment>
<feature type="domain" description="Metaxin glutathione S-transferase" evidence="10">
    <location>
        <begin position="198"/>
        <end position="260"/>
    </location>
</feature>
<keyword evidence="5" id="KW-0653">Protein transport</keyword>
<evidence type="ECO:0000256" key="5">
    <source>
        <dbReference type="ARBA" id="ARBA00022927"/>
    </source>
</evidence>
<dbReference type="Proteomes" id="UP000247409">
    <property type="component" value="Unassembled WGS sequence"/>
</dbReference>
<protein>
    <submittedName>
        <fullName evidence="11">Metaxin-1</fullName>
    </submittedName>
</protein>
<keyword evidence="4" id="KW-1000">Mitochondrion outer membrane</keyword>
<comment type="subcellular location">
    <subcellularLocation>
        <location evidence="1">Mitochondrion outer membrane</location>
    </subcellularLocation>
</comment>
<dbReference type="InterPro" id="IPR036282">
    <property type="entry name" value="Glutathione-S-Trfase_C_sf"/>
</dbReference>
<keyword evidence="7" id="KW-0472">Membrane</keyword>
<comment type="similarity">
    <text evidence="2">Belongs to the metaxin family.</text>
</comment>
<dbReference type="PANTHER" id="PTHR12289:SF41">
    <property type="entry name" value="FAILED AXON CONNECTIONS-RELATED"/>
    <property type="match status" value="1"/>
</dbReference>
<evidence type="ECO:0000313" key="11">
    <source>
        <dbReference type="EMBL" id="PXF44786.1"/>
    </source>
</evidence>
<dbReference type="EMBL" id="NBIV01000081">
    <property type="protein sequence ID" value="PXF44786.1"/>
    <property type="molecule type" value="Genomic_DNA"/>
</dbReference>
<dbReference type="GO" id="GO:0015031">
    <property type="term" value="P:protein transport"/>
    <property type="evidence" value="ECO:0007669"/>
    <property type="project" value="UniProtKB-KW"/>
</dbReference>
<dbReference type="InterPro" id="IPR019564">
    <property type="entry name" value="Sam37/metaxin_N"/>
</dbReference>
<evidence type="ECO:0000256" key="6">
    <source>
        <dbReference type="ARBA" id="ARBA00023128"/>
    </source>
</evidence>
<evidence type="ECO:0000256" key="7">
    <source>
        <dbReference type="ARBA" id="ARBA00023136"/>
    </source>
</evidence>
<keyword evidence="3" id="KW-0813">Transport</keyword>
<accession>A0A2V3IRN6</accession>
<sequence>MPTRQIGKSARHAQPSDARSTSRMTDPNVTARIYTESGGWALPTIDADGLAAIALLRFCNINFSLSTGASRSMTTANLLPVVIFENPDSVEPSVCAGLPSLIALLTANITLPDPNHHLTPFMIAESTAFATLVTSRFAPARLYELYLNDSNYQLIYHTLLESNSSFPLNRLLPYLNRRQVRRHLADRRPDSLYFDADIALAALSTRLGDRNRFFYGDEPSVLDAIVFGYLATVLYVPLPCTELRAQVAKFSNLVAFVARVQQQFFARDGDRLVGQLDNEQLLEECRRTAARRAREQQDRETEVSEEETTRRKWNRYFVIASAAAFAAHVLLANEIEIEYE</sequence>
<evidence type="ECO:0000256" key="4">
    <source>
        <dbReference type="ARBA" id="ARBA00022787"/>
    </source>
</evidence>
<organism evidence="11 12">
    <name type="scientific">Gracilariopsis chorda</name>
    <dbReference type="NCBI Taxonomy" id="448386"/>
    <lineage>
        <taxon>Eukaryota</taxon>
        <taxon>Rhodophyta</taxon>
        <taxon>Florideophyceae</taxon>
        <taxon>Rhodymeniophycidae</taxon>
        <taxon>Gracilariales</taxon>
        <taxon>Gracilariaceae</taxon>
        <taxon>Gracilariopsis</taxon>
    </lineage>
</organism>
<evidence type="ECO:0000313" key="12">
    <source>
        <dbReference type="Proteomes" id="UP000247409"/>
    </source>
</evidence>
<dbReference type="Pfam" id="PF17171">
    <property type="entry name" value="GST_C_6"/>
    <property type="match status" value="1"/>
</dbReference>
<evidence type="ECO:0000259" key="10">
    <source>
        <dbReference type="Pfam" id="PF17171"/>
    </source>
</evidence>
<dbReference type="SUPFAM" id="SSF47616">
    <property type="entry name" value="GST C-terminal domain-like"/>
    <property type="match status" value="1"/>
</dbReference>
<feature type="compositionally biased region" description="Polar residues" evidence="8">
    <location>
        <begin position="17"/>
        <end position="26"/>
    </location>
</feature>
<dbReference type="InterPro" id="IPR050931">
    <property type="entry name" value="Mito_Protein_Transport_Metaxin"/>
</dbReference>
<name>A0A2V3IRN6_9FLOR</name>
<dbReference type="AlphaFoldDB" id="A0A2V3IRN6"/>
<dbReference type="PANTHER" id="PTHR12289">
    <property type="entry name" value="METAXIN RELATED"/>
    <property type="match status" value="1"/>
</dbReference>
<evidence type="ECO:0000256" key="3">
    <source>
        <dbReference type="ARBA" id="ARBA00022448"/>
    </source>
</evidence>
<evidence type="ECO:0000259" key="9">
    <source>
        <dbReference type="Pfam" id="PF10568"/>
    </source>
</evidence>
<evidence type="ECO:0000256" key="2">
    <source>
        <dbReference type="ARBA" id="ARBA00009170"/>
    </source>
</evidence>
<dbReference type="GO" id="GO:0001401">
    <property type="term" value="C:SAM complex"/>
    <property type="evidence" value="ECO:0007669"/>
    <property type="project" value="InterPro"/>
</dbReference>
<feature type="domain" description="Mitochondrial outer membrane transport complex Sam37/metaxin N-terminal" evidence="9">
    <location>
        <begin position="50"/>
        <end position="175"/>
    </location>
</feature>